<feature type="domain" description="Tail specific protease" evidence="2">
    <location>
        <begin position="249"/>
        <end position="434"/>
    </location>
</feature>
<dbReference type="PANTHER" id="PTHR32060:SF30">
    <property type="entry name" value="CARBOXY-TERMINAL PROCESSING PROTEASE CTPA"/>
    <property type="match status" value="1"/>
</dbReference>
<dbReference type="InterPro" id="IPR005151">
    <property type="entry name" value="Tail-specific_protease"/>
</dbReference>
<dbReference type="OrthoDB" id="6397760at2"/>
<keyword evidence="1" id="KW-0732">Signal</keyword>
<gene>
    <name evidence="3" type="ORF">MED217_14970</name>
</gene>
<dbReference type="HOGENOM" id="CLU_032380_0_0_10"/>
<feature type="chain" id="PRO_5002662778" description="Tail specific protease domain-containing protein" evidence="1">
    <location>
        <begin position="20"/>
        <end position="458"/>
    </location>
</feature>
<organism evidence="3 4">
    <name type="scientific">Leeuwenhoekiella blandensis (strain CECT 7118 / CCUG 51940 / KCTC 22103 / MED217)</name>
    <name type="common">Flavobacterium sp. (strain MED217)</name>
    <dbReference type="NCBI Taxonomy" id="398720"/>
    <lineage>
        <taxon>Bacteria</taxon>
        <taxon>Pseudomonadati</taxon>
        <taxon>Bacteroidota</taxon>
        <taxon>Flavobacteriia</taxon>
        <taxon>Flavobacteriales</taxon>
        <taxon>Flavobacteriaceae</taxon>
        <taxon>Leeuwenhoekiella</taxon>
    </lineage>
</organism>
<dbReference type="GO" id="GO:0004175">
    <property type="term" value="F:endopeptidase activity"/>
    <property type="evidence" value="ECO:0007669"/>
    <property type="project" value="TreeGrafter"/>
</dbReference>
<dbReference type="Proteomes" id="UP000001601">
    <property type="component" value="Unassembled WGS sequence"/>
</dbReference>
<dbReference type="eggNOG" id="COG0793">
    <property type="taxonomic scope" value="Bacteria"/>
</dbReference>
<dbReference type="GO" id="GO:0007165">
    <property type="term" value="P:signal transduction"/>
    <property type="evidence" value="ECO:0007669"/>
    <property type="project" value="TreeGrafter"/>
</dbReference>
<sequence length="458" mass="51987">MKHQLLLTLGLLMTSLSFGQTYFSKQEVREELNTLKKTLIDAHYNAFAYTTPEAFEAGYQDVYNKITQDSLSLLETTNLLQQLPALLKNGHTLIDFPAPSYIAYAQEGGTVFPLELAFEADTVYVRKNWSTEAEIHPGTRLLRINGQPITEIVSRIRPQIAAERPYFSNAFLEGFSFPRYYWQVFGTQENFSVTLQEDGHPKTYTLAAIPAIEAYEMRRNEVINSTQKLQFYEQAAYLSPGAFSGALEEYKSFIDSAFTAINTRKSANLIIDLRNNPGGDDAFSDYLVGYLARQPFQWNSSFRLKTSEALKAHIRAKQDTTAAFWKRALNRPNGTQYAYRFEPTSPQPEHLRYTGKVYALINRQSYSQAAVTAAQLQDYKLATLVGEETADYPSLYASVFRYTLPITGIEVQIAKGYIVRVNGSERAEGVLPDLFIRDHLLDEEDEILNQLLKHLSKS</sequence>
<dbReference type="EMBL" id="AANC01000001">
    <property type="protein sequence ID" value="EAQ50855.1"/>
    <property type="molecule type" value="Genomic_DNA"/>
</dbReference>
<dbReference type="GO" id="GO:0030288">
    <property type="term" value="C:outer membrane-bounded periplasmic space"/>
    <property type="evidence" value="ECO:0007669"/>
    <property type="project" value="TreeGrafter"/>
</dbReference>
<evidence type="ECO:0000313" key="4">
    <source>
        <dbReference type="Proteomes" id="UP000001601"/>
    </source>
</evidence>
<name>A3XG96_LEEBM</name>
<dbReference type="PANTHER" id="PTHR32060">
    <property type="entry name" value="TAIL-SPECIFIC PROTEASE"/>
    <property type="match status" value="1"/>
</dbReference>
<evidence type="ECO:0000259" key="2">
    <source>
        <dbReference type="Pfam" id="PF03572"/>
    </source>
</evidence>
<evidence type="ECO:0000256" key="1">
    <source>
        <dbReference type="SAM" id="SignalP"/>
    </source>
</evidence>
<dbReference type="SUPFAM" id="SSF52096">
    <property type="entry name" value="ClpP/crotonase"/>
    <property type="match status" value="1"/>
</dbReference>
<protein>
    <recommendedName>
        <fullName evidence="2">Tail specific protease domain-containing protein</fullName>
    </recommendedName>
</protein>
<dbReference type="GO" id="GO:0006508">
    <property type="term" value="P:proteolysis"/>
    <property type="evidence" value="ECO:0007669"/>
    <property type="project" value="InterPro"/>
</dbReference>
<dbReference type="AlphaFoldDB" id="A3XG96"/>
<accession>A3XG96</accession>
<dbReference type="STRING" id="398720.MED217_14970"/>
<comment type="caution">
    <text evidence="3">The sequence shown here is derived from an EMBL/GenBank/DDBJ whole genome shotgun (WGS) entry which is preliminary data.</text>
</comment>
<proteinExistence type="predicted"/>
<keyword evidence="4" id="KW-1185">Reference proteome</keyword>
<feature type="signal peptide" evidence="1">
    <location>
        <begin position="1"/>
        <end position="19"/>
    </location>
</feature>
<dbReference type="GO" id="GO:0008236">
    <property type="term" value="F:serine-type peptidase activity"/>
    <property type="evidence" value="ECO:0007669"/>
    <property type="project" value="InterPro"/>
</dbReference>
<dbReference type="InterPro" id="IPR029045">
    <property type="entry name" value="ClpP/crotonase-like_dom_sf"/>
</dbReference>
<dbReference type="RefSeq" id="WP_009781347.1">
    <property type="nucleotide sequence ID" value="NZ_CH672395.1"/>
</dbReference>
<dbReference type="Gene3D" id="3.90.226.10">
    <property type="entry name" value="2-enoyl-CoA Hydratase, Chain A, domain 1"/>
    <property type="match status" value="1"/>
</dbReference>
<reference evidence="3 4" key="1">
    <citation type="journal article" date="2007" name="Nature">
        <title>Light stimulates growth of proteorhodopsin-containing marine Flavobacteria.</title>
        <authorList>
            <person name="Gomez-Consarnau L."/>
            <person name="Gonzalez J.M."/>
            <person name="Coll-Llado M."/>
            <person name="Gourdon P."/>
            <person name="Pascher T."/>
            <person name="Neutze R."/>
            <person name="Pedros-Alio C."/>
            <person name="Pinhassi J."/>
        </authorList>
    </citation>
    <scope>NUCLEOTIDE SEQUENCE [LARGE SCALE GENOMIC DNA]</scope>
    <source>
        <strain evidence="3 4">MED217</strain>
    </source>
</reference>
<evidence type="ECO:0000313" key="3">
    <source>
        <dbReference type="EMBL" id="EAQ50855.1"/>
    </source>
</evidence>
<dbReference type="Pfam" id="PF03572">
    <property type="entry name" value="Peptidase_S41"/>
    <property type="match status" value="1"/>
</dbReference>